<keyword evidence="9" id="KW-0464">Manganese</keyword>
<dbReference type="Pfam" id="PF00149">
    <property type="entry name" value="Metallophos"/>
    <property type="match status" value="1"/>
</dbReference>
<dbReference type="InterPro" id="IPR029052">
    <property type="entry name" value="Metallo-depent_PP-like"/>
</dbReference>
<evidence type="ECO:0000256" key="4">
    <source>
        <dbReference type="ARBA" id="ARBA00022692"/>
    </source>
</evidence>
<evidence type="ECO:0000256" key="9">
    <source>
        <dbReference type="ARBA" id="ARBA00023211"/>
    </source>
</evidence>
<keyword evidence="13" id="KW-1185">Reference proteome</keyword>
<dbReference type="OrthoDB" id="9984693at2759"/>
<dbReference type="EMBL" id="VTPC01000503">
    <property type="protein sequence ID" value="KAF2905569.1"/>
    <property type="molecule type" value="Genomic_DNA"/>
</dbReference>
<feature type="transmembrane region" description="Helical" evidence="10">
    <location>
        <begin position="384"/>
        <end position="403"/>
    </location>
</feature>
<dbReference type="GO" id="GO:0006506">
    <property type="term" value="P:GPI anchor biosynthetic process"/>
    <property type="evidence" value="ECO:0007669"/>
    <property type="project" value="InterPro"/>
</dbReference>
<keyword evidence="5" id="KW-0479">Metal-binding</keyword>
<dbReference type="InterPro" id="IPR033308">
    <property type="entry name" value="PGAP5/Cdc1/Ted1"/>
</dbReference>
<keyword evidence="7 10" id="KW-1133">Transmembrane helix</keyword>
<dbReference type="AlphaFoldDB" id="A0A8K0DK26"/>
<dbReference type="PANTHER" id="PTHR13315:SF0">
    <property type="entry name" value="METALLOPHOSPHOESTERASE 1"/>
    <property type="match status" value="1"/>
</dbReference>
<feature type="domain" description="Calcineurin-like phosphoesterase" evidence="11">
    <location>
        <begin position="94"/>
        <end position="331"/>
    </location>
</feature>
<organism evidence="12 13">
    <name type="scientific">Ignelater luminosus</name>
    <name type="common">Cucubano</name>
    <name type="synonym">Pyrophorus luminosus</name>
    <dbReference type="NCBI Taxonomy" id="2038154"/>
    <lineage>
        <taxon>Eukaryota</taxon>
        <taxon>Metazoa</taxon>
        <taxon>Ecdysozoa</taxon>
        <taxon>Arthropoda</taxon>
        <taxon>Hexapoda</taxon>
        <taxon>Insecta</taxon>
        <taxon>Pterygota</taxon>
        <taxon>Neoptera</taxon>
        <taxon>Endopterygota</taxon>
        <taxon>Coleoptera</taxon>
        <taxon>Polyphaga</taxon>
        <taxon>Elateriformia</taxon>
        <taxon>Elateroidea</taxon>
        <taxon>Elateridae</taxon>
        <taxon>Agrypninae</taxon>
        <taxon>Pyrophorini</taxon>
        <taxon>Ignelater</taxon>
    </lineage>
</organism>
<evidence type="ECO:0000256" key="8">
    <source>
        <dbReference type="ARBA" id="ARBA00023136"/>
    </source>
</evidence>
<dbReference type="GO" id="GO:0016787">
    <property type="term" value="F:hydrolase activity"/>
    <property type="evidence" value="ECO:0007669"/>
    <property type="project" value="UniProtKB-KW"/>
</dbReference>
<evidence type="ECO:0000313" key="13">
    <source>
        <dbReference type="Proteomes" id="UP000801492"/>
    </source>
</evidence>
<keyword evidence="4 10" id="KW-0812">Transmembrane</keyword>
<evidence type="ECO:0000313" key="12">
    <source>
        <dbReference type="EMBL" id="KAF2905569.1"/>
    </source>
</evidence>
<dbReference type="GO" id="GO:0046872">
    <property type="term" value="F:metal ion binding"/>
    <property type="evidence" value="ECO:0007669"/>
    <property type="project" value="UniProtKB-KW"/>
</dbReference>
<evidence type="ECO:0000256" key="10">
    <source>
        <dbReference type="SAM" id="Phobius"/>
    </source>
</evidence>
<comment type="caution">
    <text evidence="12">The sequence shown here is derived from an EMBL/GenBank/DDBJ whole genome shotgun (WGS) entry which is preliminary data.</text>
</comment>
<evidence type="ECO:0000259" key="11">
    <source>
        <dbReference type="Pfam" id="PF00149"/>
    </source>
</evidence>
<keyword evidence="8 10" id="KW-0472">Membrane</keyword>
<dbReference type="Proteomes" id="UP000801492">
    <property type="component" value="Unassembled WGS sequence"/>
</dbReference>
<comment type="subcellular location">
    <subcellularLocation>
        <location evidence="2">Membrane</location>
        <topology evidence="2">Multi-pass membrane protein</topology>
    </subcellularLocation>
</comment>
<gene>
    <name evidence="12" type="ORF">ILUMI_00617</name>
</gene>
<dbReference type="SUPFAM" id="SSF56300">
    <property type="entry name" value="Metallo-dependent phosphatases"/>
    <property type="match status" value="1"/>
</dbReference>
<evidence type="ECO:0000256" key="7">
    <source>
        <dbReference type="ARBA" id="ARBA00022989"/>
    </source>
</evidence>
<reference evidence="12" key="1">
    <citation type="submission" date="2019-08" db="EMBL/GenBank/DDBJ databases">
        <title>The genome of the North American firefly Photinus pyralis.</title>
        <authorList>
            <consortium name="Photinus pyralis genome working group"/>
            <person name="Fallon T.R."/>
            <person name="Sander Lower S.E."/>
            <person name="Weng J.-K."/>
        </authorList>
    </citation>
    <scope>NUCLEOTIDE SEQUENCE</scope>
    <source>
        <strain evidence="12">TRF0915ILg1</strain>
        <tissue evidence="12">Whole body</tissue>
    </source>
</reference>
<evidence type="ECO:0000256" key="5">
    <source>
        <dbReference type="ARBA" id="ARBA00022723"/>
    </source>
</evidence>
<evidence type="ECO:0000256" key="2">
    <source>
        <dbReference type="ARBA" id="ARBA00004141"/>
    </source>
</evidence>
<keyword evidence="6" id="KW-0378">Hydrolase</keyword>
<dbReference type="InterPro" id="IPR004843">
    <property type="entry name" value="Calcineurin-like_PHP"/>
</dbReference>
<sequence>MNALVFSTTLLMTLELPFLRLHYIFGSLCDVIHARMRFRLKVVFLILLLLFSTVFMYILGEWMAHYVILSQCDWPQLDPKSEDLAVPKANHTPLRVMLLTDTHLFGPCEGFWLERVRTDWQMYIAFKTAIHLHRPEIVFVLGDLTNEGQYSSDDYFNTTYVKRFYNVFAVPKDIQMFVLVGNHDVGFHYSISKHLLSRFNKDFSTKDVQFVNIGGNYFVMVNSIGLEGDDCFLCTEVDQQLEKIEKLLNCTKGDTSSNCTTKLSSYSRPILLTHFPLFRDSDRKCNEPDEAPYATKIEPFKEAWDCLSKNATDRILHQINPRLVINGHSHHGCTNRLSNGGGLEITLPSFNWAHKDNPSYGLVVVTPNNYAFSKCLMPRQSTSIIRYLFATICIIGGIYYRYYGKRRNRRKYSMLA</sequence>
<dbReference type="GO" id="GO:0016020">
    <property type="term" value="C:membrane"/>
    <property type="evidence" value="ECO:0007669"/>
    <property type="project" value="UniProtKB-SubCell"/>
</dbReference>
<accession>A0A8K0DK26</accession>
<dbReference type="Gene3D" id="3.60.21.10">
    <property type="match status" value="1"/>
</dbReference>
<comment type="similarity">
    <text evidence="3">Belongs to the metallophosphoesterase superfamily. MPPE1 family.</text>
</comment>
<evidence type="ECO:0000256" key="3">
    <source>
        <dbReference type="ARBA" id="ARBA00008895"/>
    </source>
</evidence>
<dbReference type="PANTHER" id="PTHR13315">
    <property type="entry name" value="METALLO PHOSPHOESTERASE RELATED"/>
    <property type="match status" value="1"/>
</dbReference>
<feature type="transmembrane region" description="Helical" evidence="10">
    <location>
        <begin position="42"/>
        <end position="60"/>
    </location>
</feature>
<proteinExistence type="inferred from homology"/>
<evidence type="ECO:0000256" key="6">
    <source>
        <dbReference type="ARBA" id="ARBA00022801"/>
    </source>
</evidence>
<protein>
    <recommendedName>
        <fullName evidence="11">Calcineurin-like phosphoesterase domain-containing protein</fullName>
    </recommendedName>
</protein>
<comment type="cofactor">
    <cofactor evidence="1">
        <name>Mn(2+)</name>
        <dbReference type="ChEBI" id="CHEBI:29035"/>
    </cofactor>
</comment>
<evidence type="ECO:0000256" key="1">
    <source>
        <dbReference type="ARBA" id="ARBA00001936"/>
    </source>
</evidence>
<name>A0A8K0DK26_IGNLU</name>